<dbReference type="InterPro" id="IPR021462">
    <property type="entry name" value="DUF3114"/>
</dbReference>
<proteinExistence type="predicted"/>
<gene>
    <name evidence="1" type="ORF">FOL01_0622</name>
</gene>
<accession>A0A1L6RA98</accession>
<dbReference type="RefSeq" id="WP_075269332.1">
    <property type="nucleotide sequence ID" value="NZ_CP014332.1"/>
</dbReference>
<dbReference type="OrthoDB" id="2146803at2"/>
<organism evidence="1 2">
    <name type="scientific">Weissella jogaejeotgali</name>
    <dbReference type="NCBI Taxonomy" id="1631871"/>
    <lineage>
        <taxon>Bacteria</taxon>
        <taxon>Bacillati</taxon>
        <taxon>Bacillota</taxon>
        <taxon>Bacilli</taxon>
        <taxon>Lactobacillales</taxon>
        <taxon>Lactobacillaceae</taxon>
        <taxon>Weissella</taxon>
    </lineage>
</organism>
<protein>
    <recommendedName>
        <fullName evidence="3">DUF3114 domain-containing protein</fullName>
    </recommendedName>
</protein>
<sequence>MTGLFKRTRELIKSPIGVYKRQTIMSAALSTQVTHLMNDGWVPKSIAAYVDDIVNNEQLNDQTMNQILSEKWGEAHRIGSSLFTTMFTAGFHRGGVPAADRLEVIYKLLGMTVSPTNFVRMSRLGDWDSKDKIKDVDLYYLHLETIDEVQDYFEFVKQVAYMVRLKHHAWNGIRSKYETSRQLSTIMDNQLRYYLSKPIVDFILRNDWRQEDVAEETLQLTGTPVSYPNVAFHNRGVAKQDNVKMALPGYHLELIFNNQGHLVSMWEALEAHQTIDEYGVLAFSEVPDDYSLAELQMIANTESTNYANAGGPIHQSLDVKPANRYAGLESDLRNYAKKQF</sequence>
<dbReference type="Pfam" id="PF11311">
    <property type="entry name" value="DUF3114"/>
    <property type="match status" value="1"/>
</dbReference>
<evidence type="ECO:0000313" key="2">
    <source>
        <dbReference type="Proteomes" id="UP000185473"/>
    </source>
</evidence>
<dbReference type="EMBL" id="CP014332">
    <property type="protein sequence ID" value="APS41481.1"/>
    <property type="molecule type" value="Genomic_DNA"/>
</dbReference>
<name>A0A1L6RA98_9LACO</name>
<dbReference type="Proteomes" id="UP000185473">
    <property type="component" value="Chromosome"/>
</dbReference>
<keyword evidence="2" id="KW-1185">Reference proteome</keyword>
<dbReference type="STRING" id="1631871.FOL01_0622"/>
<reference evidence="1 2" key="1">
    <citation type="submission" date="2016-02" db="EMBL/GenBank/DDBJ databases">
        <title>Complete Genome Sequence of Weissella jogaejeotgali FOL01.</title>
        <authorList>
            <person name="Lee J.-H."/>
            <person name="Ku H.-J."/>
        </authorList>
    </citation>
    <scope>NUCLEOTIDE SEQUENCE [LARGE SCALE GENOMIC DNA]</scope>
    <source>
        <strain evidence="1 2">FOL01</strain>
    </source>
</reference>
<dbReference type="KEGG" id="wjo:FOL01_0622"/>
<evidence type="ECO:0008006" key="3">
    <source>
        <dbReference type="Google" id="ProtNLM"/>
    </source>
</evidence>
<dbReference type="AlphaFoldDB" id="A0A1L6RA98"/>
<evidence type="ECO:0000313" key="1">
    <source>
        <dbReference type="EMBL" id="APS41481.1"/>
    </source>
</evidence>